<feature type="region of interest" description="Disordered" evidence="5">
    <location>
        <begin position="1"/>
        <end position="34"/>
    </location>
</feature>
<feature type="compositionally biased region" description="Basic and acidic residues" evidence="5">
    <location>
        <begin position="222"/>
        <end position="240"/>
    </location>
</feature>
<feature type="compositionally biased region" description="Basic and acidic residues" evidence="5">
    <location>
        <begin position="358"/>
        <end position="367"/>
    </location>
</feature>
<evidence type="ECO:0000313" key="8">
    <source>
        <dbReference type="EMBL" id="CAD8114697.1"/>
    </source>
</evidence>
<name>A0A8S1QJ27_9CILI</name>
<evidence type="ECO:0000256" key="4">
    <source>
        <dbReference type="ARBA" id="ARBA00023136"/>
    </source>
</evidence>
<dbReference type="PANTHER" id="PTHR12308:SF73">
    <property type="entry name" value="ANOCTAMIN"/>
    <property type="match status" value="1"/>
</dbReference>
<keyword evidence="4 6" id="KW-0472">Membrane</keyword>
<sequence>MNDKNEAIPQDQKKVKQKKPLLNNKMVKKQKMQNKKEENLREILNFYTNQVDARKFLQKMKAVVDSHQQEKKYQDDFLNPNEYSEMQDIYEDYNMGDLVIVFPNPDGDGVKNPAITYKEAEKFYDETLAQKNDDVSESQLKKEKEAFLLAFLMLDDYVDDKTRKKLKEEEEKKKKEKEEAAKKEHIDSQEQDSKSPHIEKSELEIRMKKTQQLKVSSTPTQTKRERGGVSQHSQKDKTERPNNTSLHSQRDKGEGGNVSIHSQKEKEKENKVSNQEKSQTKQREIDINLSDFEIDMDLDDSDLHDDDGEVQEKEEGQDNELDQENQDKKKKKELNSYEKYLQFMEKYKKIQQEKQEKFDKEEKEALNRKLKGQTSKKNNQDKSISDNDISMNQLNKQKSQFNPEDDSKYMDPIKELFKINLNDPKQFTKVKKQVNLGRYLEKVKDETTNEENWISNNQPPKDFMTLIRFTIIEKLMRNAFLHCRQFISSNGAQIFLVIKSTKQVIMRQAQKVKVVKQVELGFADLFSLEPVDYKLRPFRLKKYLRSYQSNLEEDQKIQAKLIELSNETNKEEKIISLTNISTHCEQLYDRIVQWKPFDLRLNLILKQLEVDMILKPLAIDLNIDQSQEKAEILNDEPISMQEWQSYFIYLECILCFGKQIQSIKKSSSEAKERLKEFEAFLYKLVFRKAISDANELWFKKYKTFFKDITNNRSILFNIWDRLEIYPTAPYTEFFIPQGDYGKQMWRKYEFNEKKQRSEFLNMEKIKLTHAIVLKHINIQKILQSQIALFYIPIHDPYQLNGEPKNQLFQTLEDSEYINKRKNEQAQGEKKLDEVLVQLKAHAESTDYDCKSVKEDSAFNYRAPWHVPIQTYRDYFGEKVAIYFLFLTFYTKQLWYLSVVGVVFQGLQSVSTAGLQDTLTVIFSSLIIIWSTFLIEYWRQEQVIFSLQFGQQNIEQVAAERPAFQGKFIRSITSDALNERFYSPFRRQMTKLCAFGVSLLIIGMVVGCVIGIFFFKNKMIEDNQGPLLSQTIPGILMSVQINIFTTVYANVAKTFNFLENHKILQSFENSLVVKNFIFRFVNNFNSFFLVSFLSGFFPNLNICKVNEEITNDCFLLLSNQLSTIFSSNLTGSLPKLIVPFVKEFSMRQIKNKLFVEKQNTHPFKYIDTQIEDQLGLDPYQDDKEEVDGSVLDYLEISIQFSYLILFGVSFPACFIMAFGQNILKIQVDKLKFLKFVRRPFPEGASSIGNWLIILDIITFLGIFVNAGLIVFTSGFFTKNQELIFPAILVSFLVLKYIIRFVIPSYPESARILTARHQCIIEKSVKGFSSQNSKPMTKTNFYSKIGNVSYENDLDEFCIDESEYWRNNKKIHNSQGDEENIQEV</sequence>
<dbReference type="EMBL" id="CAJJDN010000106">
    <property type="protein sequence ID" value="CAD8114697.1"/>
    <property type="molecule type" value="Genomic_DNA"/>
</dbReference>
<feature type="compositionally biased region" description="Basic and acidic residues" evidence="5">
    <location>
        <begin position="168"/>
        <end position="207"/>
    </location>
</feature>
<feature type="compositionally biased region" description="Basic and acidic residues" evidence="5">
    <location>
        <begin position="1"/>
        <end position="14"/>
    </location>
</feature>
<comment type="caution">
    <text evidence="8">The sequence shown here is derived from an EMBL/GenBank/DDBJ whole genome shotgun (WGS) entry which is preliminary data.</text>
</comment>
<reference evidence="8" key="1">
    <citation type="submission" date="2021-01" db="EMBL/GenBank/DDBJ databases">
        <authorList>
            <consortium name="Genoscope - CEA"/>
            <person name="William W."/>
        </authorList>
    </citation>
    <scope>NUCLEOTIDE SEQUENCE</scope>
</reference>
<dbReference type="OrthoDB" id="414468at2759"/>
<evidence type="ECO:0000256" key="3">
    <source>
        <dbReference type="ARBA" id="ARBA00022989"/>
    </source>
</evidence>
<feature type="transmembrane region" description="Helical" evidence="6">
    <location>
        <begin position="1034"/>
        <end position="1054"/>
    </location>
</feature>
<evidence type="ECO:0000256" key="6">
    <source>
        <dbReference type="SAM" id="Phobius"/>
    </source>
</evidence>
<dbReference type="Proteomes" id="UP000692954">
    <property type="component" value="Unassembled WGS sequence"/>
</dbReference>
<feature type="transmembrane region" description="Helical" evidence="6">
    <location>
        <begin position="1246"/>
        <end position="1275"/>
    </location>
</feature>
<accession>A0A8S1QJ27</accession>
<evidence type="ECO:0000256" key="1">
    <source>
        <dbReference type="ARBA" id="ARBA00004141"/>
    </source>
</evidence>
<feature type="region of interest" description="Disordered" evidence="5">
    <location>
        <begin position="168"/>
        <end position="333"/>
    </location>
</feature>
<keyword evidence="9" id="KW-1185">Reference proteome</keyword>
<feature type="compositionally biased region" description="Acidic residues" evidence="5">
    <location>
        <begin position="292"/>
        <end position="309"/>
    </location>
</feature>
<evidence type="ECO:0000256" key="5">
    <source>
        <dbReference type="SAM" id="MobiDB-lite"/>
    </source>
</evidence>
<gene>
    <name evidence="8" type="ORF">PSON_ATCC_30995.1.T1060148</name>
</gene>
<feature type="transmembrane region" description="Helical" evidence="6">
    <location>
        <begin position="918"/>
        <end position="937"/>
    </location>
</feature>
<dbReference type="Pfam" id="PF04547">
    <property type="entry name" value="Anoctamin"/>
    <property type="match status" value="1"/>
</dbReference>
<keyword evidence="3 6" id="KW-1133">Transmembrane helix</keyword>
<feature type="compositionally biased region" description="Basic and acidic residues" evidence="5">
    <location>
        <begin position="262"/>
        <end position="271"/>
    </location>
</feature>
<feature type="domain" description="Anoctamin transmembrane" evidence="7">
    <location>
        <begin position="872"/>
        <end position="1314"/>
    </location>
</feature>
<evidence type="ECO:0000259" key="7">
    <source>
        <dbReference type="Pfam" id="PF04547"/>
    </source>
</evidence>
<feature type="transmembrane region" description="Helical" evidence="6">
    <location>
        <begin position="1281"/>
        <end position="1301"/>
    </location>
</feature>
<comment type="subcellular location">
    <subcellularLocation>
        <location evidence="1">Membrane</location>
        <topology evidence="1">Multi-pass membrane protein</topology>
    </subcellularLocation>
</comment>
<feature type="transmembrane region" description="Helical" evidence="6">
    <location>
        <begin position="1199"/>
        <end position="1222"/>
    </location>
</feature>
<dbReference type="GO" id="GO:0005254">
    <property type="term" value="F:chloride channel activity"/>
    <property type="evidence" value="ECO:0007669"/>
    <property type="project" value="TreeGrafter"/>
</dbReference>
<organism evidence="8 9">
    <name type="scientific">Paramecium sonneborni</name>
    <dbReference type="NCBI Taxonomy" id="65129"/>
    <lineage>
        <taxon>Eukaryota</taxon>
        <taxon>Sar</taxon>
        <taxon>Alveolata</taxon>
        <taxon>Ciliophora</taxon>
        <taxon>Intramacronucleata</taxon>
        <taxon>Oligohymenophorea</taxon>
        <taxon>Peniculida</taxon>
        <taxon>Parameciidae</taxon>
        <taxon>Paramecium</taxon>
    </lineage>
</organism>
<feature type="region of interest" description="Disordered" evidence="5">
    <location>
        <begin position="358"/>
        <end position="390"/>
    </location>
</feature>
<proteinExistence type="predicted"/>
<protein>
    <recommendedName>
        <fullName evidence="7">Anoctamin transmembrane domain-containing protein</fullName>
    </recommendedName>
</protein>
<feature type="transmembrane region" description="Helical" evidence="6">
    <location>
        <begin position="991"/>
        <end position="1014"/>
    </location>
</feature>
<evidence type="ECO:0000313" key="9">
    <source>
        <dbReference type="Proteomes" id="UP000692954"/>
    </source>
</evidence>
<dbReference type="GO" id="GO:0016020">
    <property type="term" value="C:membrane"/>
    <property type="evidence" value="ECO:0007669"/>
    <property type="project" value="UniProtKB-SubCell"/>
</dbReference>
<dbReference type="InterPro" id="IPR007632">
    <property type="entry name" value="Anoctamin"/>
</dbReference>
<dbReference type="PANTHER" id="PTHR12308">
    <property type="entry name" value="ANOCTAMIN"/>
    <property type="match status" value="1"/>
</dbReference>
<keyword evidence="2 6" id="KW-0812">Transmembrane</keyword>
<feature type="compositionally biased region" description="Polar residues" evidence="5">
    <location>
        <begin position="210"/>
        <end position="221"/>
    </location>
</feature>
<dbReference type="InterPro" id="IPR049452">
    <property type="entry name" value="Anoctamin_TM"/>
</dbReference>
<evidence type="ECO:0000256" key="2">
    <source>
        <dbReference type="ARBA" id="ARBA00022692"/>
    </source>
</evidence>